<reference evidence="1 2" key="1">
    <citation type="submission" date="2023-05" db="EMBL/GenBank/DDBJ databases">
        <title>A 100% complete, gapless, phased diploid assembly of the Scenedesmus obliquus UTEX 3031 genome.</title>
        <authorList>
            <person name="Biondi T.C."/>
            <person name="Hanschen E.R."/>
            <person name="Kwon T."/>
            <person name="Eng W."/>
            <person name="Kruse C.P.S."/>
            <person name="Koehler S.I."/>
            <person name="Kunde Y."/>
            <person name="Gleasner C.D."/>
            <person name="You Mak K.T."/>
            <person name="Polle J."/>
            <person name="Hovde B.T."/>
            <person name="Starkenburg S.R."/>
        </authorList>
    </citation>
    <scope>NUCLEOTIDE SEQUENCE [LARGE SCALE GENOMIC DNA]</scope>
    <source>
        <strain evidence="1 2">DOE0152z</strain>
    </source>
</reference>
<evidence type="ECO:0000313" key="1">
    <source>
        <dbReference type="EMBL" id="WIA23250.1"/>
    </source>
</evidence>
<dbReference type="EMBL" id="CP126223">
    <property type="protein sequence ID" value="WIA23250.1"/>
    <property type="molecule type" value="Genomic_DNA"/>
</dbReference>
<dbReference type="SUPFAM" id="SSF53335">
    <property type="entry name" value="S-adenosyl-L-methionine-dependent methyltransferases"/>
    <property type="match status" value="1"/>
</dbReference>
<dbReference type="Proteomes" id="UP001244341">
    <property type="component" value="Chromosome 16b"/>
</dbReference>
<keyword evidence="2" id="KW-1185">Reference proteome</keyword>
<gene>
    <name evidence="1" type="ORF">OEZ85_000021</name>
</gene>
<organism evidence="1 2">
    <name type="scientific">Tetradesmus obliquus</name>
    <name type="common">Green alga</name>
    <name type="synonym">Acutodesmus obliquus</name>
    <dbReference type="NCBI Taxonomy" id="3088"/>
    <lineage>
        <taxon>Eukaryota</taxon>
        <taxon>Viridiplantae</taxon>
        <taxon>Chlorophyta</taxon>
        <taxon>core chlorophytes</taxon>
        <taxon>Chlorophyceae</taxon>
        <taxon>CS clade</taxon>
        <taxon>Sphaeropleales</taxon>
        <taxon>Scenedesmaceae</taxon>
        <taxon>Tetradesmus</taxon>
    </lineage>
</organism>
<evidence type="ECO:0000313" key="2">
    <source>
        <dbReference type="Proteomes" id="UP001244341"/>
    </source>
</evidence>
<name>A0ABY8UPQ1_TETOB</name>
<protein>
    <recommendedName>
        <fullName evidence="3">Methyltransferase FkbM domain-containing protein</fullName>
    </recommendedName>
</protein>
<sequence>MFVMLFCILKRDLAAKSVYNNSSTQFILPLTNFSSLSAAQLPLLLQGTNFTTLSTAAVLDAAGSRLDSRQKWRLANLHQELFCAAGLTQDARRLPNSVLVPQGNFSIYVYKDNDIVSQHLAGDSHSYEKPEVEAVLWALQQYKPKQQQVNGAASALMDGHLMVDVGANVGTFLFKVADAGYRVAAFEGMPTNIALLRHSLCANPRLAESVALFGTGLGPAADTCAIISDQINIGDGHTVCGAEEIKRRTTNTGYTVRGEMSIRRMDSIIAEDVQVQG</sequence>
<dbReference type="InterPro" id="IPR029063">
    <property type="entry name" value="SAM-dependent_MTases_sf"/>
</dbReference>
<accession>A0ABY8UPQ1</accession>
<evidence type="ECO:0008006" key="3">
    <source>
        <dbReference type="Google" id="ProtNLM"/>
    </source>
</evidence>
<dbReference type="Gene3D" id="3.40.50.150">
    <property type="entry name" value="Vaccinia Virus protein VP39"/>
    <property type="match status" value="1"/>
</dbReference>
<proteinExistence type="predicted"/>